<accession>X0XZI0</accession>
<dbReference type="AlphaFoldDB" id="X0XZI0"/>
<dbReference type="EMBL" id="BARS01040916">
    <property type="protein sequence ID" value="GAG40552.1"/>
    <property type="molecule type" value="Genomic_DNA"/>
</dbReference>
<organism evidence="1">
    <name type="scientific">marine sediment metagenome</name>
    <dbReference type="NCBI Taxonomy" id="412755"/>
    <lineage>
        <taxon>unclassified sequences</taxon>
        <taxon>metagenomes</taxon>
        <taxon>ecological metagenomes</taxon>
    </lineage>
</organism>
<reference evidence="1" key="1">
    <citation type="journal article" date="2014" name="Front. Microbiol.">
        <title>High frequency of phylogenetically diverse reductive dehalogenase-homologous genes in deep subseafloor sedimentary metagenomes.</title>
        <authorList>
            <person name="Kawai M."/>
            <person name="Futagami T."/>
            <person name="Toyoda A."/>
            <person name="Takaki Y."/>
            <person name="Nishi S."/>
            <person name="Hori S."/>
            <person name="Arai W."/>
            <person name="Tsubouchi T."/>
            <person name="Morono Y."/>
            <person name="Uchiyama I."/>
            <person name="Ito T."/>
            <person name="Fujiyama A."/>
            <person name="Inagaki F."/>
            <person name="Takami H."/>
        </authorList>
    </citation>
    <scope>NUCLEOTIDE SEQUENCE</scope>
    <source>
        <strain evidence="1">Expedition CK06-06</strain>
    </source>
</reference>
<dbReference type="InterPro" id="IPR029044">
    <property type="entry name" value="Nucleotide-diphossugar_trans"/>
</dbReference>
<dbReference type="CDD" id="cd00761">
    <property type="entry name" value="Glyco_tranf_GTA_type"/>
    <property type="match status" value="1"/>
</dbReference>
<evidence type="ECO:0000313" key="1">
    <source>
        <dbReference type="EMBL" id="GAG40552.1"/>
    </source>
</evidence>
<evidence type="ECO:0008006" key="2">
    <source>
        <dbReference type="Google" id="ProtNLM"/>
    </source>
</evidence>
<feature type="non-terminal residue" evidence="1">
    <location>
        <position position="208"/>
    </location>
</feature>
<sequence length="208" mass="23380">MRKRPRKNAEPDIVPASSSLGKEAIAKTIQEMKDGGELPDTHIAEDREALTMVRVTPICMGVPFDEVVFSKWAKHMLASVRPMPWDDVITTGSTYLPDARNLVHDQFLERSKSEFLWMLDSDVIPPPGIVDALLTHTKRKDVRIVGGWYRIKQEPYLPVVYEDDGFDDRGIAQYRQYGNNEVGKGLERVDAAGAGCWMLHRSVAEAIG</sequence>
<dbReference type="SUPFAM" id="SSF53448">
    <property type="entry name" value="Nucleotide-diphospho-sugar transferases"/>
    <property type="match status" value="1"/>
</dbReference>
<name>X0XZI0_9ZZZZ</name>
<protein>
    <recommendedName>
        <fullName evidence="2">Glycosyltransferase 2-like domain-containing protein</fullName>
    </recommendedName>
</protein>
<comment type="caution">
    <text evidence="1">The sequence shown here is derived from an EMBL/GenBank/DDBJ whole genome shotgun (WGS) entry which is preliminary data.</text>
</comment>
<proteinExistence type="predicted"/>
<dbReference type="Gene3D" id="3.90.550.40">
    <property type="match status" value="1"/>
</dbReference>
<gene>
    <name evidence="1" type="ORF">S01H1_62305</name>
</gene>